<keyword evidence="6 13" id="KW-0812">Transmembrane</keyword>
<feature type="transmembrane region" description="Helical" evidence="13">
    <location>
        <begin position="56"/>
        <end position="75"/>
    </location>
</feature>
<dbReference type="CDD" id="cd06158">
    <property type="entry name" value="S2P-M50_like_1"/>
    <property type="match status" value="1"/>
</dbReference>
<feature type="transmembrane region" description="Helical" evidence="13">
    <location>
        <begin position="12"/>
        <end position="35"/>
    </location>
</feature>
<dbReference type="PANTHER" id="PTHR35864:SF1">
    <property type="entry name" value="ZINC METALLOPROTEASE YWHC-RELATED"/>
    <property type="match status" value="1"/>
</dbReference>
<evidence type="ECO:0000313" key="16">
    <source>
        <dbReference type="Proteomes" id="UP000809829"/>
    </source>
</evidence>
<keyword evidence="12 13" id="KW-0472">Membrane</keyword>
<proteinExistence type="inferred from homology"/>
<evidence type="ECO:0000256" key="13">
    <source>
        <dbReference type="SAM" id="Phobius"/>
    </source>
</evidence>
<keyword evidence="4" id="KW-1003">Cell membrane</keyword>
<dbReference type="InterPro" id="IPR052348">
    <property type="entry name" value="Metallopeptidase_M50B"/>
</dbReference>
<keyword evidence="11" id="KW-0482">Metalloprotease</keyword>
<evidence type="ECO:0000256" key="11">
    <source>
        <dbReference type="ARBA" id="ARBA00023049"/>
    </source>
</evidence>
<evidence type="ECO:0000256" key="10">
    <source>
        <dbReference type="ARBA" id="ARBA00022989"/>
    </source>
</evidence>
<dbReference type="EMBL" id="JAFBFC010000005">
    <property type="protein sequence ID" value="MBM7704102.1"/>
    <property type="molecule type" value="Genomic_DNA"/>
</dbReference>
<organism evidence="15 16">
    <name type="scientific">Priestia iocasae</name>
    <dbReference type="NCBI Taxonomy" id="2291674"/>
    <lineage>
        <taxon>Bacteria</taxon>
        <taxon>Bacillati</taxon>
        <taxon>Bacillota</taxon>
        <taxon>Bacilli</taxon>
        <taxon>Bacillales</taxon>
        <taxon>Bacillaceae</taxon>
        <taxon>Priestia</taxon>
    </lineage>
</organism>
<protein>
    <submittedName>
        <fullName evidence="15">Zn-dependent protease</fullName>
    </submittedName>
</protein>
<gene>
    <name evidence="15" type="ORF">JOC83_002952</name>
</gene>
<comment type="cofactor">
    <cofactor evidence="1">
        <name>Zn(2+)</name>
        <dbReference type="ChEBI" id="CHEBI:29105"/>
    </cofactor>
</comment>
<sequence length="225" mass="25496">MEQFLAFPLSTIPYVVVTLLIAFTVHEFAHAYVAYKFGDPTAKNQGRLTLSPLSHLDPFGTLLIIIAGFGWARPVPVNRFYFKNPRLAGILVSIAGPISNLILAFLGMVIWYLCIRFGVDTGTSEWLYEFFNLFIVINVVLFLFNLLPFPPLDGYRILEDLMPNDIRAKMTQYESWGILMFLIIAITPLSDYVIAPIYNIGVEFFIRIFDSLLHPIIQLTIGGLL</sequence>
<dbReference type="InterPro" id="IPR008915">
    <property type="entry name" value="Peptidase_M50"/>
</dbReference>
<dbReference type="GO" id="GO:0008233">
    <property type="term" value="F:peptidase activity"/>
    <property type="evidence" value="ECO:0007669"/>
    <property type="project" value="UniProtKB-KW"/>
</dbReference>
<evidence type="ECO:0000256" key="6">
    <source>
        <dbReference type="ARBA" id="ARBA00022692"/>
    </source>
</evidence>
<feature type="domain" description="Peptidase M50" evidence="14">
    <location>
        <begin position="127"/>
        <end position="170"/>
    </location>
</feature>
<evidence type="ECO:0000259" key="14">
    <source>
        <dbReference type="Pfam" id="PF02163"/>
    </source>
</evidence>
<evidence type="ECO:0000256" key="5">
    <source>
        <dbReference type="ARBA" id="ARBA00022670"/>
    </source>
</evidence>
<dbReference type="Proteomes" id="UP000809829">
    <property type="component" value="Unassembled WGS sequence"/>
</dbReference>
<keyword evidence="16" id="KW-1185">Reference proteome</keyword>
<accession>A0ABS2QXF8</accession>
<keyword evidence="7" id="KW-0479">Metal-binding</keyword>
<comment type="caution">
    <text evidence="15">The sequence shown here is derived from an EMBL/GenBank/DDBJ whole genome shotgun (WGS) entry which is preliminary data.</text>
</comment>
<keyword evidence="10 13" id="KW-1133">Transmembrane helix</keyword>
<feature type="transmembrane region" description="Helical" evidence="13">
    <location>
        <begin position="87"/>
        <end position="114"/>
    </location>
</feature>
<comment type="similarity">
    <text evidence="3">Belongs to the peptidase M50B family.</text>
</comment>
<evidence type="ECO:0000313" key="15">
    <source>
        <dbReference type="EMBL" id="MBM7704102.1"/>
    </source>
</evidence>
<comment type="subcellular location">
    <subcellularLocation>
        <location evidence="2">Cell membrane</location>
        <topology evidence="2">Multi-pass membrane protein</topology>
    </subcellularLocation>
</comment>
<dbReference type="InterPro" id="IPR044537">
    <property type="entry name" value="Rip2-like"/>
</dbReference>
<evidence type="ECO:0000256" key="8">
    <source>
        <dbReference type="ARBA" id="ARBA00022801"/>
    </source>
</evidence>
<evidence type="ECO:0000256" key="2">
    <source>
        <dbReference type="ARBA" id="ARBA00004651"/>
    </source>
</evidence>
<evidence type="ECO:0000256" key="7">
    <source>
        <dbReference type="ARBA" id="ARBA00022723"/>
    </source>
</evidence>
<evidence type="ECO:0000256" key="12">
    <source>
        <dbReference type="ARBA" id="ARBA00023136"/>
    </source>
</evidence>
<dbReference type="Pfam" id="PF02163">
    <property type="entry name" value="Peptidase_M50"/>
    <property type="match status" value="1"/>
</dbReference>
<reference evidence="15 16" key="1">
    <citation type="submission" date="2021-01" db="EMBL/GenBank/DDBJ databases">
        <title>Genomic Encyclopedia of Type Strains, Phase IV (KMG-IV): sequencing the most valuable type-strain genomes for metagenomic binning, comparative biology and taxonomic classification.</title>
        <authorList>
            <person name="Goeker M."/>
        </authorList>
    </citation>
    <scope>NUCLEOTIDE SEQUENCE [LARGE SCALE GENOMIC DNA]</scope>
    <source>
        <strain evidence="15 16">DSM 104297</strain>
    </source>
</reference>
<dbReference type="RefSeq" id="WP_205188113.1">
    <property type="nucleotide sequence ID" value="NZ_JAFBFC010000005.1"/>
</dbReference>
<feature type="transmembrane region" description="Helical" evidence="13">
    <location>
        <begin position="126"/>
        <end position="147"/>
    </location>
</feature>
<keyword evidence="8" id="KW-0378">Hydrolase</keyword>
<dbReference type="GO" id="GO:0006508">
    <property type="term" value="P:proteolysis"/>
    <property type="evidence" value="ECO:0007669"/>
    <property type="project" value="UniProtKB-KW"/>
</dbReference>
<name>A0ABS2QXF8_9BACI</name>
<evidence type="ECO:0000256" key="3">
    <source>
        <dbReference type="ARBA" id="ARBA00007931"/>
    </source>
</evidence>
<evidence type="ECO:0000256" key="4">
    <source>
        <dbReference type="ARBA" id="ARBA00022475"/>
    </source>
</evidence>
<feature type="transmembrane region" description="Helical" evidence="13">
    <location>
        <begin position="176"/>
        <end position="198"/>
    </location>
</feature>
<keyword evidence="5 15" id="KW-0645">Protease</keyword>
<evidence type="ECO:0000256" key="1">
    <source>
        <dbReference type="ARBA" id="ARBA00001947"/>
    </source>
</evidence>
<evidence type="ECO:0000256" key="9">
    <source>
        <dbReference type="ARBA" id="ARBA00022833"/>
    </source>
</evidence>
<keyword evidence="9" id="KW-0862">Zinc</keyword>
<dbReference type="PANTHER" id="PTHR35864">
    <property type="entry name" value="ZINC METALLOPROTEASE MJ0611-RELATED"/>
    <property type="match status" value="1"/>
</dbReference>